<evidence type="ECO:0008006" key="3">
    <source>
        <dbReference type="Google" id="ProtNLM"/>
    </source>
</evidence>
<dbReference type="Proteomes" id="UP000288859">
    <property type="component" value="Unassembled WGS sequence"/>
</dbReference>
<name>A0A438N8D4_EXOME</name>
<reference evidence="1 2" key="1">
    <citation type="submission" date="2017-03" db="EMBL/GenBank/DDBJ databases">
        <title>Genomes of endolithic fungi from Antarctica.</title>
        <authorList>
            <person name="Coleine C."/>
            <person name="Masonjones S."/>
            <person name="Stajich J.E."/>
        </authorList>
    </citation>
    <scope>NUCLEOTIDE SEQUENCE [LARGE SCALE GENOMIC DNA]</scope>
    <source>
        <strain evidence="1 2">CCFEE 6314</strain>
    </source>
</reference>
<accession>A0A438N8D4</accession>
<dbReference type="VEuPathDB" id="FungiDB:PV10_02357"/>
<evidence type="ECO:0000313" key="2">
    <source>
        <dbReference type="Proteomes" id="UP000288859"/>
    </source>
</evidence>
<evidence type="ECO:0000313" key="1">
    <source>
        <dbReference type="EMBL" id="RVX72005.1"/>
    </source>
</evidence>
<sequence>MSTCDEVQTRLNWSHVEDEDDNMLLKLEWPRLEWQFLEDLQSHTDDIERVVAQHVCLLPGQRCITAPPSEWLCGSFNACIPVRISGRTPRQLLIKCPLPHRLGGLLGTQLLDEKLRCEAASFAWISQNCPRVPIPRLWGFGLPNGLSFTSVSQLPWYLRAFEYLKRGVSWVLRRPFCRSFVPHRGPALLKSGYLLMDFIDKKQGTMLSNLWPLTADAIEQKRNLYKHLSRIMLDLAQPLDKIGSFTVDNNGDLSLEHRPLTLRLATLENESVPTQISPNTYYSTTDSYLHDLLHCHDQKLRYQPNSIRSKLDAEGQVAVLTIMRSLTANFTQRHLRHGPFIFRLTDLHPSNIFVDHHCNVTAIVDLEWSCSLPIETQHPPFWLSGHELDELEGENKGDFDRMAEDFLEIFEQEDRCVARNSSLEPGFCTAVMRAALQKKMHWYWSSLNEPRGMYNLFLEHIQPLFAPSHSEGEPAILFQKIIAPYWSTATSAVIEDKLRHRQQYLEQLRANRREYCLAYS</sequence>
<dbReference type="PANTHER" id="PTHR21310:SF37">
    <property type="entry name" value="AMINOGLYCOSIDE PHOSPHOTRANSFERASE DOMAIN-CONTAINING PROTEIN"/>
    <property type="match status" value="1"/>
</dbReference>
<dbReference type="AlphaFoldDB" id="A0A438N8D4"/>
<dbReference type="InterPro" id="IPR051678">
    <property type="entry name" value="AGP_Transferase"/>
</dbReference>
<dbReference type="SUPFAM" id="SSF56112">
    <property type="entry name" value="Protein kinase-like (PK-like)"/>
    <property type="match status" value="1"/>
</dbReference>
<comment type="caution">
    <text evidence="1">The sequence shown here is derived from an EMBL/GenBank/DDBJ whole genome shotgun (WGS) entry which is preliminary data.</text>
</comment>
<proteinExistence type="predicted"/>
<gene>
    <name evidence="1" type="ORF">B0A52_04603</name>
</gene>
<organism evidence="1 2">
    <name type="scientific">Exophiala mesophila</name>
    <name type="common">Black yeast-like fungus</name>
    <dbReference type="NCBI Taxonomy" id="212818"/>
    <lineage>
        <taxon>Eukaryota</taxon>
        <taxon>Fungi</taxon>
        <taxon>Dikarya</taxon>
        <taxon>Ascomycota</taxon>
        <taxon>Pezizomycotina</taxon>
        <taxon>Eurotiomycetes</taxon>
        <taxon>Chaetothyriomycetidae</taxon>
        <taxon>Chaetothyriales</taxon>
        <taxon>Herpotrichiellaceae</taxon>
        <taxon>Exophiala</taxon>
    </lineage>
</organism>
<dbReference type="OrthoDB" id="3645574at2759"/>
<dbReference type="EMBL" id="NAJM01000014">
    <property type="protein sequence ID" value="RVX72005.1"/>
    <property type="molecule type" value="Genomic_DNA"/>
</dbReference>
<protein>
    <recommendedName>
        <fullName evidence="3">Aminoglycoside phosphotransferase domain-containing protein</fullName>
    </recommendedName>
</protein>
<dbReference type="PANTHER" id="PTHR21310">
    <property type="entry name" value="AMINOGLYCOSIDE PHOSPHOTRANSFERASE-RELATED-RELATED"/>
    <property type="match status" value="1"/>
</dbReference>
<dbReference type="InterPro" id="IPR011009">
    <property type="entry name" value="Kinase-like_dom_sf"/>
</dbReference>